<feature type="compositionally biased region" description="Low complexity" evidence="1">
    <location>
        <begin position="460"/>
        <end position="479"/>
    </location>
</feature>
<feature type="compositionally biased region" description="Acidic residues" evidence="1">
    <location>
        <begin position="318"/>
        <end position="367"/>
    </location>
</feature>
<evidence type="ECO:0000313" key="2">
    <source>
        <dbReference type="EMBL" id="CAK7233255.1"/>
    </source>
</evidence>
<feature type="compositionally biased region" description="Basic and acidic residues" evidence="1">
    <location>
        <begin position="406"/>
        <end position="430"/>
    </location>
</feature>
<name>A0ABP0CQG0_9PEZI</name>
<dbReference type="Proteomes" id="UP001642406">
    <property type="component" value="Unassembled WGS sequence"/>
</dbReference>
<protein>
    <submittedName>
        <fullName evidence="2">Uncharacterized protein</fullName>
    </submittedName>
</protein>
<gene>
    <name evidence="2" type="ORF">SBRCBS47491_008546</name>
</gene>
<comment type="caution">
    <text evidence="2">The sequence shown here is derived from an EMBL/GenBank/DDBJ whole genome shotgun (WGS) entry which is preliminary data.</text>
</comment>
<keyword evidence="3" id="KW-1185">Reference proteome</keyword>
<feature type="compositionally biased region" description="Low complexity" evidence="1">
    <location>
        <begin position="296"/>
        <end position="307"/>
    </location>
</feature>
<feature type="region of interest" description="Disordered" evidence="1">
    <location>
        <begin position="460"/>
        <end position="535"/>
    </location>
</feature>
<feature type="region of interest" description="Disordered" evidence="1">
    <location>
        <begin position="1"/>
        <end position="31"/>
    </location>
</feature>
<feature type="region of interest" description="Disordered" evidence="1">
    <location>
        <begin position="293"/>
        <end position="372"/>
    </location>
</feature>
<feature type="region of interest" description="Disordered" evidence="1">
    <location>
        <begin position="87"/>
        <end position="119"/>
    </location>
</feature>
<evidence type="ECO:0000313" key="3">
    <source>
        <dbReference type="Proteomes" id="UP001642406"/>
    </source>
</evidence>
<sequence>MPPVSISSGDDEDDKKKAAAGATTANEEDSAARVARLRTWVYNAMLTLAGLGEEGAKILAADELYIAGPGNVRLRTDGQMAKRLKRDETNDSRLLNEMSQDNGGDLSAQNTQEEPDLNDPTYWQNKLRYLESKCMPLSQERRKRRRLAPESQIAAEDAARIEAELRAAEGGGFAPVVPQNTHDAAAVLSPEEVRRQHEEKQARDESRAERERIEQSKLLWREKRARIDRWVQALAPPQLTRCSDGGYSWLFAGVPSHAAPFAGNIGGPPLPRIVDVADMSDVSIVEITPAQFSNVRQQQPQQQQQPLRHQHQERKEEVEEEEEECDEDSYDEEYEKYLDQCEEGEDYEGEDDGDDEDGHTADSEESQVMDLLHMVLEKMTEAATERVAQTLEAATAKQSQAEEDDKFIADALREAEEWDRQKSEQRKLLEQEGQQQGALKVPAAAGDATLDVTAMTATTATAPQTAATAPTPAVETPITSASPGEATHADDATKTQSPPAQIPREGNIKSRNSTPVVLGKRRRSDTNVEDTAGRA</sequence>
<accession>A0ABP0CQG0</accession>
<feature type="region of interest" description="Disordered" evidence="1">
    <location>
        <begin position="186"/>
        <end position="212"/>
    </location>
</feature>
<feature type="compositionally biased region" description="Basic and acidic residues" evidence="1">
    <location>
        <begin position="191"/>
        <end position="212"/>
    </location>
</feature>
<evidence type="ECO:0000256" key="1">
    <source>
        <dbReference type="SAM" id="MobiDB-lite"/>
    </source>
</evidence>
<feature type="compositionally biased region" description="Polar residues" evidence="1">
    <location>
        <begin position="97"/>
        <end position="112"/>
    </location>
</feature>
<proteinExistence type="predicted"/>
<feature type="region of interest" description="Disordered" evidence="1">
    <location>
        <begin position="392"/>
        <end position="442"/>
    </location>
</feature>
<organism evidence="2 3">
    <name type="scientific">Sporothrix bragantina</name>
    <dbReference type="NCBI Taxonomy" id="671064"/>
    <lineage>
        <taxon>Eukaryota</taxon>
        <taxon>Fungi</taxon>
        <taxon>Dikarya</taxon>
        <taxon>Ascomycota</taxon>
        <taxon>Pezizomycotina</taxon>
        <taxon>Sordariomycetes</taxon>
        <taxon>Sordariomycetidae</taxon>
        <taxon>Ophiostomatales</taxon>
        <taxon>Ophiostomataceae</taxon>
        <taxon>Sporothrix</taxon>
    </lineage>
</organism>
<reference evidence="2 3" key="1">
    <citation type="submission" date="2024-01" db="EMBL/GenBank/DDBJ databases">
        <authorList>
            <person name="Allen C."/>
            <person name="Tagirdzhanova G."/>
        </authorList>
    </citation>
    <scope>NUCLEOTIDE SEQUENCE [LARGE SCALE GENOMIC DNA]</scope>
</reference>
<dbReference type="EMBL" id="CAWUHC010000113">
    <property type="protein sequence ID" value="CAK7233255.1"/>
    <property type="molecule type" value="Genomic_DNA"/>
</dbReference>